<evidence type="ECO:0000313" key="4">
    <source>
        <dbReference type="Proteomes" id="UP000636505"/>
    </source>
</evidence>
<proteinExistence type="predicted"/>
<keyword evidence="1" id="KW-0472">Membrane</keyword>
<keyword evidence="1" id="KW-1133">Transmembrane helix</keyword>
<comment type="caution">
    <text evidence="3">The sequence shown here is derived from an EMBL/GenBank/DDBJ whole genome shotgun (WGS) entry which is preliminary data.</text>
</comment>
<feature type="transmembrane region" description="Helical" evidence="1">
    <location>
        <begin position="53"/>
        <end position="74"/>
    </location>
</feature>
<feature type="chain" id="PRO_5035183548" description="PEP-CTERM protein-sorting domain-containing protein" evidence="2">
    <location>
        <begin position="21"/>
        <end position="83"/>
    </location>
</feature>
<name>A0A8J7ASZ6_9CYAN</name>
<evidence type="ECO:0000256" key="1">
    <source>
        <dbReference type="SAM" id="Phobius"/>
    </source>
</evidence>
<organism evidence="3 4">
    <name type="scientific">Vasconcelosia minhoensis LEGE 07310</name>
    <dbReference type="NCBI Taxonomy" id="915328"/>
    <lineage>
        <taxon>Bacteria</taxon>
        <taxon>Bacillati</taxon>
        <taxon>Cyanobacteriota</taxon>
        <taxon>Cyanophyceae</taxon>
        <taxon>Nodosilineales</taxon>
        <taxon>Cymatolegaceae</taxon>
        <taxon>Vasconcelosia</taxon>
        <taxon>Vasconcelosia minhoensis</taxon>
    </lineage>
</organism>
<accession>A0A8J7ASZ6</accession>
<dbReference type="RefSeq" id="WP_193912072.1">
    <property type="nucleotide sequence ID" value="NZ_JADEXG010000097.1"/>
</dbReference>
<evidence type="ECO:0000256" key="2">
    <source>
        <dbReference type="SAM" id="SignalP"/>
    </source>
</evidence>
<protein>
    <recommendedName>
        <fullName evidence="5">PEP-CTERM protein-sorting domain-containing protein</fullName>
    </recommendedName>
</protein>
<keyword evidence="4" id="KW-1185">Reference proteome</keyword>
<evidence type="ECO:0008006" key="5">
    <source>
        <dbReference type="Google" id="ProtNLM"/>
    </source>
</evidence>
<keyword evidence="2" id="KW-0732">Signal</keyword>
<gene>
    <name evidence="3" type="ORF">IQ241_23835</name>
</gene>
<sequence length="83" mass="8878">MTHFVKLISAFTLGIGLSFAAPSVTALHAAAQTPPTMKEFTATAAVQESTPGPVYPEAAIISGLLALGLSSWWLRKRKHWLDT</sequence>
<dbReference type="Proteomes" id="UP000636505">
    <property type="component" value="Unassembled WGS sequence"/>
</dbReference>
<evidence type="ECO:0000313" key="3">
    <source>
        <dbReference type="EMBL" id="MBE9080281.1"/>
    </source>
</evidence>
<dbReference type="EMBL" id="JADEXG010000097">
    <property type="protein sequence ID" value="MBE9080281.1"/>
    <property type="molecule type" value="Genomic_DNA"/>
</dbReference>
<feature type="signal peptide" evidence="2">
    <location>
        <begin position="1"/>
        <end position="20"/>
    </location>
</feature>
<keyword evidence="1" id="KW-0812">Transmembrane</keyword>
<dbReference type="AlphaFoldDB" id="A0A8J7ASZ6"/>
<reference evidence="3" key="1">
    <citation type="submission" date="2020-10" db="EMBL/GenBank/DDBJ databases">
        <authorList>
            <person name="Castelo-Branco R."/>
            <person name="Eusebio N."/>
            <person name="Adriana R."/>
            <person name="Vieira A."/>
            <person name="Brugerolle De Fraissinette N."/>
            <person name="Rezende De Castro R."/>
            <person name="Schneider M.P."/>
            <person name="Vasconcelos V."/>
            <person name="Leao P.N."/>
        </authorList>
    </citation>
    <scope>NUCLEOTIDE SEQUENCE</scope>
    <source>
        <strain evidence="3">LEGE 07310</strain>
    </source>
</reference>